<dbReference type="eggNOG" id="COG1206">
    <property type="taxonomic scope" value="Bacteria"/>
</dbReference>
<dbReference type="InterPro" id="IPR040131">
    <property type="entry name" value="MnmG_N"/>
</dbReference>
<dbReference type="KEGG" id="smia:P344_02525"/>
<evidence type="ECO:0000256" key="1">
    <source>
        <dbReference type="ARBA" id="ARBA00001974"/>
    </source>
</evidence>
<evidence type="ECO:0000259" key="2">
    <source>
        <dbReference type="Pfam" id="PF01134"/>
    </source>
</evidence>
<evidence type="ECO:0000313" key="4">
    <source>
        <dbReference type="Proteomes" id="UP000019260"/>
    </source>
</evidence>
<keyword evidence="4" id="KW-1185">Reference proteome</keyword>
<gene>
    <name evidence="3" type="ORF">P344_02525</name>
</gene>
<comment type="cofactor">
    <cofactor evidence="1">
        <name>FAD</name>
        <dbReference type="ChEBI" id="CHEBI:57692"/>
    </cofactor>
</comment>
<dbReference type="Pfam" id="PF01134">
    <property type="entry name" value="GIDA"/>
    <property type="match status" value="1"/>
</dbReference>
<dbReference type="STRING" id="838561.P344_02525"/>
<dbReference type="EMBL" id="CP006720">
    <property type="protein sequence ID" value="AHI57852.1"/>
    <property type="molecule type" value="Genomic_DNA"/>
</dbReference>
<dbReference type="HOGENOM" id="CLU_2525868_0_0_14"/>
<proteinExistence type="predicted"/>
<dbReference type="AlphaFoldDB" id="W6AL08"/>
<accession>W6AL08</accession>
<evidence type="ECO:0000313" key="3">
    <source>
        <dbReference type="EMBL" id="AHI57852.1"/>
    </source>
</evidence>
<organism evidence="3 4">
    <name type="scientific">Spiroplasma mirum ATCC 29335</name>
    <dbReference type="NCBI Taxonomy" id="838561"/>
    <lineage>
        <taxon>Bacteria</taxon>
        <taxon>Bacillati</taxon>
        <taxon>Mycoplasmatota</taxon>
        <taxon>Mollicutes</taxon>
        <taxon>Entomoplasmatales</taxon>
        <taxon>Spiroplasmataceae</taxon>
        <taxon>Spiroplasma</taxon>
    </lineage>
</organism>
<protein>
    <recommendedName>
        <fullName evidence="2">MnmG N-terminal domain-containing protein</fullName>
    </recommendedName>
</protein>
<sequence length="84" mass="9611">MGEGKYYINCPLTKAEFVNWVNELVNSEVVQLHHFEKEIYFEGCMPIEVMAKRIRESLLFSSLKPVGLSIPNREPLCGSPTVPR</sequence>
<name>W6AL08_9MOLU</name>
<feature type="domain" description="MnmG N-terminal" evidence="2">
    <location>
        <begin position="5"/>
        <end position="69"/>
    </location>
</feature>
<dbReference type="Proteomes" id="UP000019260">
    <property type="component" value="Chromosome"/>
</dbReference>
<reference evidence="3 4" key="1">
    <citation type="submission" date="2013-09" db="EMBL/GenBank/DDBJ databases">
        <title>Complete genome sequence of Spiroplasma mirum suckling mouse cataract agent.</title>
        <authorList>
            <person name="Landry C.A."/>
            <person name="Bastian F.O."/>
            <person name="Thune R.L."/>
        </authorList>
    </citation>
    <scope>NUCLEOTIDE SEQUENCE [LARGE SCALE GENOMIC DNA]</scope>
    <source>
        <strain evidence="3 4">SMCA</strain>
    </source>
</reference>